<dbReference type="Gene3D" id="3.40.50.300">
    <property type="entry name" value="P-loop containing nucleotide triphosphate hydrolases"/>
    <property type="match status" value="2"/>
</dbReference>
<dbReference type="PANTHER" id="PTHR23069">
    <property type="entry name" value="AAA DOMAIN-CONTAINING"/>
    <property type="match status" value="1"/>
</dbReference>
<dbReference type="Pfam" id="PF00439">
    <property type="entry name" value="Bromodomain"/>
    <property type="match status" value="1"/>
</dbReference>
<feature type="domain" description="Bromo" evidence="7">
    <location>
        <begin position="935"/>
        <end position="997"/>
    </location>
</feature>
<comment type="similarity">
    <text evidence="1">Belongs to the AAA ATPase family.</text>
</comment>
<feature type="compositionally biased region" description="Acidic residues" evidence="6">
    <location>
        <begin position="1059"/>
        <end position="1070"/>
    </location>
</feature>
<keyword evidence="2" id="KW-0547">Nucleotide-binding</keyword>
<dbReference type="FunFam" id="3.40.50.300:FF:000061">
    <property type="entry name" value="ATPase family, AAA domain-containing 2"/>
    <property type="match status" value="1"/>
</dbReference>
<dbReference type="GO" id="GO:0006334">
    <property type="term" value="P:nucleosome assembly"/>
    <property type="evidence" value="ECO:0007669"/>
    <property type="project" value="TreeGrafter"/>
</dbReference>
<dbReference type="PROSITE" id="PS00674">
    <property type="entry name" value="AAA"/>
    <property type="match status" value="1"/>
</dbReference>
<proteinExistence type="inferred from homology"/>
<feature type="compositionally biased region" description="Acidic residues" evidence="6">
    <location>
        <begin position="1119"/>
        <end position="1128"/>
    </location>
</feature>
<feature type="region of interest" description="Disordered" evidence="6">
    <location>
        <begin position="1034"/>
        <end position="1129"/>
    </location>
</feature>
<dbReference type="GO" id="GO:0042393">
    <property type="term" value="F:histone binding"/>
    <property type="evidence" value="ECO:0007669"/>
    <property type="project" value="TreeGrafter"/>
</dbReference>
<dbReference type="Ensembl" id="ENSCMMT00000000502.1">
    <property type="protein sequence ID" value="ENSCMMP00000000435.1"/>
    <property type="gene ID" value="ENSCMMG00000000282.1"/>
</dbReference>
<feature type="compositionally biased region" description="Basic and acidic residues" evidence="6">
    <location>
        <begin position="213"/>
        <end position="225"/>
    </location>
</feature>
<feature type="compositionally biased region" description="Basic residues" evidence="6">
    <location>
        <begin position="1089"/>
        <end position="1106"/>
    </location>
</feature>
<evidence type="ECO:0000313" key="9">
    <source>
        <dbReference type="Proteomes" id="UP000694556"/>
    </source>
</evidence>
<evidence type="ECO:0000256" key="3">
    <source>
        <dbReference type="ARBA" id="ARBA00022840"/>
    </source>
</evidence>
<sequence>MLVLRRSAGSRRQSLAAMDSSSEFLSLQPGGRRTSRQRAAPADYSSTSIECFNGHRLRSMRQSMLRCSDSSFEESMAIPRGNVDRRRFSRQLRKPKLEREEEYTTVTRTLRSRAGAQTVRRVHGENRDLELRRSCRVRRSRYSTTNSSILFDKLITNTAEVVLQKMDEMEQMRRCQRCWEDVEENLDTFTCVKSDSERTGPGSPVEIVQTSRSENKENDGEDVPRRYNRRQRKPVDRYQAPMEIRQRDRERTNSGQPRSVRQKEPLENAGSQKCRRRARRRRAGDISDSTPSCSSPSLSTCDTEEGGESSEDGESTSPRRTCRAKLQKQDLKRVQRDQKKVGGSQGDAMQIDSAIGFENVGGLSEHIAALQEMVIFPLLYPEVFQRFNIQPPRGCLFYGPPGTGKTLVARALASEYSRSDRKISFFIRNASDCMRKYVGESERQLRVLFEQAYRMRPSIIFFDEIDALAPARSSKQDHIHSSIVSTLLTLMDGIDNRGEIVVIGATNRLDSIDPALRRPGRFDREFLFNLPNKEARKEIFKIHTRDWTPKPPAMLLEELAEKCIGYCGADIKSLCTEAALCSLRRCYPQIYASREKLQLDVNSIKIKAKDFFMAMKKVVPASNRIEASPVQALPSIFKSLFQSSVENILQVVQKIFPHAQLALKKDRQQDHLNPILQDDMFDSDDDASLVSGDELKDGMPPEKKRRLCFSRSAFCEPTSCRPRLLIVGKEGYGQVSYVAPAVLHALEKFPVHTLDLSVLLANVAPPEEVCGQLIRNAQKTAPSIIYVPDIHSWWDNAGPALKLTFLTRLRNIPAFSPVLLLATSDVHHSDLPEEIQKLFNKEFGEVFNIELPGRAERAAFFEDLILNQVAKPPVKKTVHRPLEVLPVAAPAEPQKPQEEEVGMLEEEEEDTLRELRIFLRDVTHRLATDRRFREFAKPVDPQKVPDYATRIKEPMDLSTVLTKIDSRQYLTAGDYLKDIDLICTNALEYYPDQRSTDRHRAYVLQDTAYSMVRNEMETEFGRLCEQIKESREKRARTSPACAPCDNSKSPQQNPATEDDKPDEESNENEEMTAAPVDASTPISNGASERKRRRNKCAHAAAKRRRSSQFDKENRVPTDDQNDSAEEEFVEKRVSDIRQVKLNTEKESAKLCGYSTPRWGTITNENPSSNDSWAFQCMTPTHSCEEDQEKTSNVQVPSERDYVVIVDRYELKKLLRFVTKRTKGFDVYQLERVYGVIKQCIYIHKEDYDKTDLVEVIFVLNSSTFCHCCAVFVCSGYRGCLALLVTA</sequence>
<feature type="compositionally biased region" description="Polar residues" evidence="6">
    <location>
        <begin position="1046"/>
        <end position="1055"/>
    </location>
</feature>
<dbReference type="FunFam" id="1.10.8.60:FF:000016">
    <property type="entry name" value="ATPase family AAA domain-containing protein 2B"/>
    <property type="match status" value="1"/>
</dbReference>
<dbReference type="Pfam" id="PF17862">
    <property type="entry name" value="AAA_lid_3"/>
    <property type="match status" value="1"/>
</dbReference>
<dbReference type="FunFam" id="3.40.50.300:FF:000734">
    <property type="entry name" value="ATPase family, AAA domain containing 2"/>
    <property type="match status" value="1"/>
</dbReference>
<dbReference type="InterPro" id="IPR027417">
    <property type="entry name" value="P-loop_NTPase"/>
</dbReference>
<dbReference type="SMART" id="SM00297">
    <property type="entry name" value="BROMO"/>
    <property type="match status" value="1"/>
</dbReference>
<evidence type="ECO:0000256" key="2">
    <source>
        <dbReference type="ARBA" id="ARBA00022741"/>
    </source>
</evidence>
<protein>
    <recommendedName>
        <fullName evidence="7">Bromo domain-containing protein</fullName>
    </recommendedName>
</protein>
<dbReference type="GO" id="GO:0016887">
    <property type="term" value="F:ATP hydrolysis activity"/>
    <property type="evidence" value="ECO:0007669"/>
    <property type="project" value="InterPro"/>
</dbReference>
<reference evidence="8" key="3">
    <citation type="submission" date="2025-09" db="UniProtKB">
        <authorList>
            <consortium name="Ensembl"/>
        </authorList>
    </citation>
    <scope>IDENTIFICATION</scope>
</reference>
<dbReference type="Gene3D" id="1.10.8.60">
    <property type="match status" value="1"/>
</dbReference>
<dbReference type="Proteomes" id="UP000694556">
    <property type="component" value="Chromosome 2"/>
</dbReference>
<dbReference type="PRINTS" id="PR00503">
    <property type="entry name" value="BROMODOMAIN"/>
</dbReference>
<evidence type="ECO:0000256" key="5">
    <source>
        <dbReference type="PROSITE-ProRule" id="PRU00035"/>
    </source>
</evidence>
<feature type="region of interest" description="Disordered" evidence="6">
    <location>
        <begin position="193"/>
        <end position="346"/>
    </location>
</feature>
<evidence type="ECO:0000256" key="6">
    <source>
        <dbReference type="SAM" id="MobiDB-lite"/>
    </source>
</evidence>
<organism evidence="8 9">
    <name type="scientific">Cairina moschata</name>
    <name type="common">Muscovy duck</name>
    <dbReference type="NCBI Taxonomy" id="8855"/>
    <lineage>
        <taxon>Eukaryota</taxon>
        <taxon>Metazoa</taxon>
        <taxon>Chordata</taxon>
        <taxon>Craniata</taxon>
        <taxon>Vertebrata</taxon>
        <taxon>Euteleostomi</taxon>
        <taxon>Archelosauria</taxon>
        <taxon>Archosauria</taxon>
        <taxon>Dinosauria</taxon>
        <taxon>Saurischia</taxon>
        <taxon>Theropoda</taxon>
        <taxon>Coelurosauria</taxon>
        <taxon>Aves</taxon>
        <taxon>Neognathae</taxon>
        <taxon>Galloanserae</taxon>
        <taxon>Anseriformes</taxon>
        <taxon>Anatidae</taxon>
        <taxon>Anatinae</taxon>
        <taxon>Cairina</taxon>
    </lineage>
</organism>
<dbReference type="InterPro" id="IPR003593">
    <property type="entry name" value="AAA+_ATPase"/>
</dbReference>
<evidence type="ECO:0000256" key="1">
    <source>
        <dbReference type="ARBA" id="ARBA00006914"/>
    </source>
</evidence>
<feature type="compositionally biased region" description="Basic and acidic residues" evidence="6">
    <location>
        <begin position="1107"/>
        <end position="1117"/>
    </location>
</feature>
<dbReference type="SMART" id="SM00382">
    <property type="entry name" value="AAA"/>
    <property type="match status" value="1"/>
</dbReference>
<dbReference type="InterPro" id="IPR045199">
    <property type="entry name" value="ATAD2-like"/>
</dbReference>
<feature type="compositionally biased region" description="Acidic residues" evidence="6">
    <location>
        <begin position="302"/>
        <end position="314"/>
    </location>
</feature>
<dbReference type="InterPro" id="IPR036427">
    <property type="entry name" value="Bromodomain-like_sf"/>
</dbReference>
<dbReference type="InterPro" id="IPR001487">
    <property type="entry name" value="Bromodomain"/>
</dbReference>
<dbReference type="SUPFAM" id="SSF52540">
    <property type="entry name" value="P-loop containing nucleoside triphosphate hydrolases"/>
    <property type="match status" value="2"/>
</dbReference>
<evidence type="ECO:0000313" key="8">
    <source>
        <dbReference type="Ensembl" id="ENSCMMP00000000435.1"/>
    </source>
</evidence>
<feature type="compositionally biased region" description="Low complexity" evidence="6">
    <location>
        <begin position="287"/>
        <end position="301"/>
    </location>
</feature>
<dbReference type="PANTHER" id="PTHR23069:SF4">
    <property type="entry name" value="ATPASE FAMILY AAA DOMAIN-CONTAINING PROTEIN 2"/>
    <property type="match status" value="1"/>
</dbReference>
<dbReference type="Pfam" id="PF00004">
    <property type="entry name" value="AAA"/>
    <property type="match status" value="1"/>
</dbReference>
<accession>A0A8C3B3M0</accession>
<dbReference type="GO" id="GO:0005634">
    <property type="term" value="C:nucleus"/>
    <property type="evidence" value="ECO:0007669"/>
    <property type="project" value="TreeGrafter"/>
</dbReference>
<evidence type="ECO:0000256" key="4">
    <source>
        <dbReference type="ARBA" id="ARBA00023117"/>
    </source>
</evidence>
<keyword evidence="9" id="KW-1185">Reference proteome</keyword>
<dbReference type="GO" id="GO:0005524">
    <property type="term" value="F:ATP binding"/>
    <property type="evidence" value="ECO:0007669"/>
    <property type="project" value="UniProtKB-KW"/>
</dbReference>
<dbReference type="GO" id="GO:0003682">
    <property type="term" value="F:chromatin binding"/>
    <property type="evidence" value="ECO:0007669"/>
    <property type="project" value="TreeGrafter"/>
</dbReference>
<keyword evidence="3" id="KW-0067">ATP-binding</keyword>
<dbReference type="InterPro" id="IPR003959">
    <property type="entry name" value="ATPase_AAA_core"/>
</dbReference>
<dbReference type="GO" id="GO:0006337">
    <property type="term" value="P:nucleosome disassembly"/>
    <property type="evidence" value="ECO:0007669"/>
    <property type="project" value="TreeGrafter"/>
</dbReference>
<reference evidence="8" key="1">
    <citation type="submission" date="2018-09" db="EMBL/GenBank/DDBJ databases">
        <title>Common duck and Muscovy duck high density SNP chip.</title>
        <authorList>
            <person name="Vignal A."/>
            <person name="Thebault N."/>
            <person name="Warren W.C."/>
        </authorList>
    </citation>
    <scope>NUCLEOTIDE SEQUENCE [LARGE SCALE GENOMIC DNA]</scope>
</reference>
<dbReference type="GO" id="GO:0045815">
    <property type="term" value="P:transcription initiation-coupled chromatin remodeling"/>
    <property type="evidence" value="ECO:0007669"/>
    <property type="project" value="TreeGrafter"/>
</dbReference>
<dbReference type="InterPro" id="IPR041569">
    <property type="entry name" value="AAA_lid_3"/>
</dbReference>
<feature type="region of interest" description="Disordered" evidence="6">
    <location>
        <begin position="1"/>
        <end position="42"/>
    </location>
</feature>
<dbReference type="Gene3D" id="1.20.920.10">
    <property type="entry name" value="Bromodomain-like"/>
    <property type="match status" value="1"/>
</dbReference>
<evidence type="ECO:0000259" key="7">
    <source>
        <dbReference type="PROSITE" id="PS50014"/>
    </source>
</evidence>
<reference evidence="8" key="2">
    <citation type="submission" date="2025-08" db="UniProtKB">
        <authorList>
            <consortium name="Ensembl"/>
        </authorList>
    </citation>
    <scope>IDENTIFICATION</scope>
</reference>
<dbReference type="PROSITE" id="PS50014">
    <property type="entry name" value="BROMODOMAIN_2"/>
    <property type="match status" value="1"/>
</dbReference>
<name>A0A8C3B3M0_CAIMO</name>
<dbReference type="SUPFAM" id="SSF47370">
    <property type="entry name" value="Bromodomain"/>
    <property type="match status" value="1"/>
</dbReference>
<feature type="compositionally biased region" description="Basic residues" evidence="6">
    <location>
        <begin position="273"/>
        <end position="282"/>
    </location>
</feature>
<dbReference type="CDD" id="cd05528">
    <property type="entry name" value="Bromo_AAA"/>
    <property type="match status" value="1"/>
</dbReference>
<dbReference type="InterPro" id="IPR003960">
    <property type="entry name" value="ATPase_AAA_CS"/>
</dbReference>
<feature type="compositionally biased region" description="Basic and acidic residues" evidence="6">
    <location>
        <begin position="327"/>
        <end position="340"/>
    </location>
</feature>
<keyword evidence="4 5" id="KW-0103">Bromodomain</keyword>